<dbReference type="InterPro" id="IPR002575">
    <property type="entry name" value="Aminoglycoside_PTrfase"/>
</dbReference>
<dbReference type="PANTHER" id="PTHR40086:SF1">
    <property type="entry name" value="CELL CYCLE REGULATOR CCRZ"/>
    <property type="match status" value="1"/>
</dbReference>
<evidence type="ECO:0000313" key="6">
    <source>
        <dbReference type="Proteomes" id="UP000440066"/>
    </source>
</evidence>
<feature type="domain" description="Aminoglycoside phosphotransferase" evidence="1">
    <location>
        <begin position="43"/>
        <end position="211"/>
    </location>
</feature>
<protein>
    <submittedName>
        <fullName evidence="3">Phosphotransferase</fullName>
    </submittedName>
</protein>
<dbReference type="GO" id="GO:0016740">
    <property type="term" value="F:transferase activity"/>
    <property type="evidence" value="ECO:0007669"/>
    <property type="project" value="UniProtKB-KW"/>
</dbReference>
<dbReference type="PANTHER" id="PTHR40086">
    <property type="entry name" value="PHOSPHOTRANSFERASE YTMP-RELATED"/>
    <property type="match status" value="1"/>
</dbReference>
<dbReference type="Gene3D" id="3.90.1200.10">
    <property type="match status" value="1"/>
</dbReference>
<dbReference type="EMBL" id="WJQT01000011">
    <property type="protein sequence ID" value="MRJ47597.1"/>
    <property type="molecule type" value="Genomic_DNA"/>
</dbReference>
<dbReference type="EMBL" id="WJQR01000006">
    <property type="protein sequence ID" value="MRI81789.1"/>
    <property type="molecule type" value="Genomic_DNA"/>
</dbReference>
<organism evidence="3 5">
    <name type="scientific">Fundicoccus ignavus</name>
    <dbReference type="NCBI Taxonomy" id="2664442"/>
    <lineage>
        <taxon>Bacteria</taxon>
        <taxon>Bacillati</taxon>
        <taxon>Bacillota</taxon>
        <taxon>Bacilli</taxon>
        <taxon>Lactobacillales</taxon>
        <taxon>Aerococcaceae</taxon>
        <taxon>Fundicoccus</taxon>
    </lineage>
</organism>
<reference evidence="4 6" key="1">
    <citation type="submission" date="2019-11" db="EMBL/GenBank/DDBJ databases">
        <title>Characterisation of Fundicoccus ignavus gen. nov. sp. nov., a novel genus of the family Aerococcaceae from bulk tank milk.</title>
        <authorList>
            <person name="Siebert A."/>
            <person name="Huptas C."/>
            <person name="Wenning M."/>
            <person name="Scherer S."/>
            <person name="Doll E.V."/>
        </authorList>
    </citation>
    <scope>NUCLEOTIDE SEQUENCE [LARGE SCALE GENOMIC DNA]</scope>
    <source>
        <strain evidence="4 6">DSM 109652</strain>
    </source>
</reference>
<reference evidence="5 7" key="2">
    <citation type="submission" date="2019-11" db="EMBL/GenBank/DDBJ databases">
        <title>Characterisation of Fundicoccus ignavus gen. nov. sp. nov., a novel genus of the family Aerococcaceae isolated from bulk tank milk.</title>
        <authorList>
            <person name="Siebert A."/>
            <person name="Huptas C."/>
            <person name="Wenning M."/>
            <person name="Scherer S."/>
            <person name="Doll E.V."/>
        </authorList>
    </citation>
    <scope>NUCLEOTIDE SEQUENCE [LARGE SCALE GENOMIC DNA]</scope>
    <source>
        <strain evidence="2 7">DSM 109653</strain>
        <strain evidence="3 5">WS4759</strain>
    </source>
</reference>
<evidence type="ECO:0000313" key="3">
    <source>
        <dbReference type="EMBL" id="MRI85109.1"/>
    </source>
</evidence>
<dbReference type="RefSeq" id="WP_153832663.1">
    <property type="nucleotide sequence ID" value="NZ_WJQR01000006.1"/>
</dbReference>
<dbReference type="InterPro" id="IPR052077">
    <property type="entry name" value="CcrZ_PhaseVar_Mediator"/>
</dbReference>
<evidence type="ECO:0000259" key="1">
    <source>
        <dbReference type="Pfam" id="PF01636"/>
    </source>
</evidence>
<evidence type="ECO:0000313" key="2">
    <source>
        <dbReference type="EMBL" id="MRI81789.1"/>
    </source>
</evidence>
<proteinExistence type="predicted"/>
<dbReference type="Pfam" id="PF01636">
    <property type="entry name" value="APH"/>
    <property type="match status" value="1"/>
</dbReference>
<evidence type="ECO:0000313" key="5">
    <source>
        <dbReference type="Proteomes" id="UP000430975"/>
    </source>
</evidence>
<dbReference type="Proteomes" id="UP000469870">
    <property type="component" value="Unassembled WGS sequence"/>
</dbReference>
<accession>A0A6I2GIJ8</accession>
<sequence length="260" mass="30531">MAFKEKEDWQLHPIGGNTGQAYMGVKSNEKVFLKRNTSPFIAALSASGITPKLRWTQRTYSGDILTAQDWTEGDLLTKENMADTEVIKLIKDIHDSTYLLNMLRFVEGNVCRPLDLIDLYFNDLAPSLQNHQFFNQVIHDLEDSIDDDFYSVDYVVCHGDLNHNNFLVAADEQLYLVDWDNVRVADPLSDITLLLVQYFQPSEWMDWFEAYDFTVTDSFYKRVRWYSIINCLFLIKQYFNENRHHKLNEIVLLLKSIYEQ</sequence>
<keyword evidence="3" id="KW-0808">Transferase</keyword>
<dbReference type="Proteomes" id="UP000430975">
    <property type="component" value="Unassembled WGS sequence"/>
</dbReference>
<evidence type="ECO:0000313" key="4">
    <source>
        <dbReference type="EMBL" id="MRJ47597.1"/>
    </source>
</evidence>
<name>A0A6I2GIJ8_9LACT</name>
<comment type="caution">
    <text evidence="3">The sequence shown here is derived from an EMBL/GenBank/DDBJ whole genome shotgun (WGS) entry which is preliminary data.</text>
</comment>
<dbReference type="SUPFAM" id="SSF56112">
    <property type="entry name" value="Protein kinase-like (PK-like)"/>
    <property type="match status" value="1"/>
</dbReference>
<keyword evidence="5" id="KW-1185">Reference proteome</keyword>
<evidence type="ECO:0000313" key="7">
    <source>
        <dbReference type="Proteomes" id="UP000469870"/>
    </source>
</evidence>
<gene>
    <name evidence="4" type="ORF">GF867_08465</name>
    <name evidence="3" type="ORF">GIY09_04375</name>
    <name evidence="2" type="ORF">GIY11_07135</name>
</gene>
<dbReference type="InterPro" id="IPR011009">
    <property type="entry name" value="Kinase-like_dom_sf"/>
</dbReference>
<dbReference type="AlphaFoldDB" id="A0A6I2GIJ8"/>
<dbReference type="Proteomes" id="UP000440066">
    <property type="component" value="Unassembled WGS sequence"/>
</dbReference>
<dbReference type="EMBL" id="WJQS01000003">
    <property type="protein sequence ID" value="MRI85109.1"/>
    <property type="molecule type" value="Genomic_DNA"/>
</dbReference>